<evidence type="ECO:0000313" key="2">
    <source>
        <dbReference type="EMBL" id="SEI84621.1"/>
    </source>
</evidence>
<evidence type="ECO:0008006" key="4">
    <source>
        <dbReference type="Google" id="ProtNLM"/>
    </source>
</evidence>
<dbReference type="OrthoDB" id="248255at2157"/>
<feature type="transmembrane region" description="Helical" evidence="1">
    <location>
        <begin position="48"/>
        <end position="70"/>
    </location>
</feature>
<gene>
    <name evidence="2" type="ORF">SAMN05444271_10975</name>
</gene>
<protein>
    <recommendedName>
        <fullName evidence="4">Phospholipase_D-nuclease N-terminal</fullName>
    </recommendedName>
</protein>
<organism evidence="2 3">
    <name type="scientific">Halohasta litchfieldiae</name>
    <dbReference type="NCBI Taxonomy" id="1073996"/>
    <lineage>
        <taxon>Archaea</taxon>
        <taxon>Methanobacteriati</taxon>
        <taxon>Methanobacteriota</taxon>
        <taxon>Stenosarchaea group</taxon>
        <taxon>Halobacteria</taxon>
        <taxon>Halobacteriales</taxon>
        <taxon>Haloferacaceae</taxon>
        <taxon>Halohasta</taxon>
    </lineage>
</organism>
<name>A0A1H6TX88_9EURY</name>
<dbReference type="GeneID" id="35001158"/>
<keyword evidence="3" id="KW-1185">Reference proteome</keyword>
<feature type="transmembrane region" description="Helical" evidence="1">
    <location>
        <begin position="20"/>
        <end position="36"/>
    </location>
</feature>
<accession>A0A2H4PYF8</accession>
<sequence length="87" mass="9559">MSPLTTTAPLVVSVFLDQPILAVIYLVTIAVAVWLFRDALRRGKSIIVAAIWAVGVLILPPIVFFAYLYLRLKTEGSMTEPPISDSE</sequence>
<keyword evidence="1" id="KW-0472">Membrane</keyword>
<accession>A0A1H6TX88</accession>
<evidence type="ECO:0000313" key="3">
    <source>
        <dbReference type="Proteomes" id="UP000198888"/>
    </source>
</evidence>
<keyword evidence="1" id="KW-1133">Transmembrane helix</keyword>
<dbReference type="STRING" id="1073996.SAMN05444271_10975"/>
<proteinExistence type="predicted"/>
<dbReference type="AlphaFoldDB" id="A0A1H6TX88"/>
<dbReference type="KEGG" id="hae:halTADL_0332"/>
<dbReference type="RefSeq" id="WP_089672221.1">
    <property type="nucleotide sequence ID" value="NZ_CP024845.1"/>
</dbReference>
<reference evidence="2 3" key="1">
    <citation type="submission" date="2016-10" db="EMBL/GenBank/DDBJ databases">
        <authorList>
            <person name="de Groot N.N."/>
        </authorList>
    </citation>
    <scope>NUCLEOTIDE SEQUENCE [LARGE SCALE GENOMIC DNA]</scope>
    <source>
        <strain evidence="2 3">DSM 22187</strain>
    </source>
</reference>
<keyword evidence="1" id="KW-0812">Transmembrane</keyword>
<dbReference type="Proteomes" id="UP000198888">
    <property type="component" value="Unassembled WGS sequence"/>
</dbReference>
<evidence type="ECO:0000256" key="1">
    <source>
        <dbReference type="SAM" id="Phobius"/>
    </source>
</evidence>
<dbReference type="EMBL" id="FNYR01000009">
    <property type="protein sequence ID" value="SEI84621.1"/>
    <property type="molecule type" value="Genomic_DNA"/>
</dbReference>